<dbReference type="AlphaFoldDB" id="A0A3S0UC97"/>
<evidence type="ECO:0000313" key="5">
    <source>
        <dbReference type="EMBL" id="RUQ28191.1"/>
    </source>
</evidence>
<dbReference type="OrthoDB" id="9799482at2"/>
<dbReference type="GO" id="GO:0003677">
    <property type="term" value="F:DNA binding"/>
    <property type="evidence" value="ECO:0007669"/>
    <property type="project" value="UniProtKB-KW"/>
</dbReference>
<evidence type="ECO:0000313" key="6">
    <source>
        <dbReference type="Proteomes" id="UP000267430"/>
    </source>
</evidence>
<comment type="caution">
    <text evidence="5">The sequence shown here is derived from an EMBL/GenBank/DDBJ whole genome shotgun (WGS) entry which is preliminary data.</text>
</comment>
<keyword evidence="3" id="KW-0804">Transcription</keyword>
<accession>A0A3S0UC97</accession>
<protein>
    <submittedName>
        <fullName evidence="5">FCD domain-containing protein</fullName>
    </submittedName>
</protein>
<evidence type="ECO:0000256" key="1">
    <source>
        <dbReference type="ARBA" id="ARBA00023015"/>
    </source>
</evidence>
<dbReference type="SMART" id="SM00895">
    <property type="entry name" value="FCD"/>
    <property type="match status" value="1"/>
</dbReference>
<name>A0A3S0UC97_9BACI</name>
<dbReference type="Pfam" id="PF01609">
    <property type="entry name" value="DDE_Tnp_1"/>
    <property type="match status" value="1"/>
</dbReference>
<evidence type="ECO:0000256" key="2">
    <source>
        <dbReference type="ARBA" id="ARBA00023125"/>
    </source>
</evidence>
<dbReference type="PANTHER" id="PTHR43537:SF5">
    <property type="entry name" value="UXU OPERON TRANSCRIPTIONAL REGULATOR"/>
    <property type="match status" value="1"/>
</dbReference>
<dbReference type="SUPFAM" id="SSF48008">
    <property type="entry name" value="GntR ligand-binding domain-like"/>
    <property type="match status" value="1"/>
</dbReference>
<keyword evidence="6" id="KW-1185">Reference proteome</keyword>
<proteinExistence type="predicted"/>
<dbReference type="GO" id="GO:0006313">
    <property type="term" value="P:DNA transposition"/>
    <property type="evidence" value="ECO:0007669"/>
    <property type="project" value="InterPro"/>
</dbReference>
<dbReference type="InterPro" id="IPR008920">
    <property type="entry name" value="TF_FadR/GntR_C"/>
</dbReference>
<dbReference type="Pfam" id="PF07729">
    <property type="entry name" value="FCD"/>
    <property type="match status" value="1"/>
</dbReference>
<dbReference type="Gene3D" id="1.20.120.530">
    <property type="entry name" value="GntR ligand-binding domain-like"/>
    <property type="match status" value="1"/>
</dbReference>
<dbReference type="EMBL" id="RYZZ01000017">
    <property type="protein sequence ID" value="RUQ28191.1"/>
    <property type="molecule type" value="Genomic_DNA"/>
</dbReference>
<dbReference type="InterPro" id="IPR011711">
    <property type="entry name" value="GntR_C"/>
</dbReference>
<sequence>MDYKVLKQIFELVVSKCNRATRRTLKIPKELLIVDSTTITVGETRLPWAVYHGERYGVKLHVSCTPETGMPLKVMESTGLAHDGPLGEKGVFVLIQNDDLENADLIEMDLFSSKADIVNYLLLRYLLKMKEPVGSWVLQGMLEHKNVTVSTATIGRFLKSLDAKGYTELVGAQVRVITNRGVQYVNELSEKLRREKLQKRMMKAAQPQNPQELLDIMSARKVLECEMARLAAIRAKPANIKALEQTVEMHAMCLDNCDDSTAPALDFHGKVAEASNIRFLIASLDILMNEELKLEPRFLEVTRERAAEYALHHKLIADAIKNGDAVEEENQMRIHMDAIIAALEERVKTRSFFYQEK</sequence>
<keyword evidence="2" id="KW-0238">DNA-binding</keyword>
<gene>
    <name evidence="5" type="ORF">ELQ35_13205</name>
</gene>
<reference evidence="5 6" key="1">
    <citation type="submission" date="2018-12" db="EMBL/GenBank/DDBJ databases">
        <title>Bacillus chawlae sp. nov., Bacillus glennii sp. nov., and Bacillus saganii sp. nov. Isolated from the Vehicle Assembly Building at Kennedy Space Center where the Viking Spacecraft were Assembled.</title>
        <authorList>
            <person name="Seuylemezian A."/>
            <person name="Vaishampayan P."/>
        </authorList>
    </citation>
    <scope>NUCLEOTIDE SEQUENCE [LARGE SCALE GENOMIC DNA]</scope>
    <source>
        <strain evidence="5 6">L5</strain>
    </source>
</reference>
<dbReference type="InterPro" id="IPR002559">
    <property type="entry name" value="Transposase_11"/>
</dbReference>
<dbReference type="Proteomes" id="UP000267430">
    <property type="component" value="Unassembled WGS sequence"/>
</dbReference>
<evidence type="ECO:0000259" key="4">
    <source>
        <dbReference type="SMART" id="SM00895"/>
    </source>
</evidence>
<dbReference type="RefSeq" id="WP_126865298.1">
    <property type="nucleotide sequence ID" value="NZ_JAUSTX010000002.1"/>
</dbReference>
<dbReference type="GO" id="GO:0004803">
    <property type="term" value="F:transposase activity"/>
    <property type="evidence" value="ECO:0007669"/>
    <property type="project" value="InterPro"/>
</dbReference>
<keyword evidence="1" id="KW-0805">Transcription regulation</keyword>
<feature type="domain" description="GntR C-terminal" evidence="4">
    <location>
        <begin position="215"/>
        <end position="338"/>
    </location>
</feature>
<evidence type="ECO:0000256" key="3">
    <source>
        <dbReference type="ARBA" id="ARBA00023163"/>
    </source>
</evidence>
<dbReference type="PANTHER" id="PTHR43537">
    <property type="entry name" value="TRANSCRIPTIONAL REGULATOR, GNTR FAMILY"/>
    <property type="match status" value="1"/>
</dbReference>
<organism evidence="5 6">
    <name type="scientific">Peribacillus cavernae</name>
    <dbReference type="NCBI Taxonomy" id="1674310"/>
    <lineage>
        <taxon>Bacteria</taxon>
        <taxon>Bacillati</taxon>
        <taxon>Bacillota</taxon>
        <taxon>Bacilli</taxon>
        <taxon>Bacillales</taxon>
        <taxon>Bacillaceae</taxon>
        <taxon>Peribacillus</taxon>
    </lineage>
</organism>